<keyword evidence="1" id="KW-1133">Transmembrane helix</keyword>
<comment type="caution">
    <text evidence="2">The sequence shown here is derived from an EMBL/GenBank/DDBJ whole genome shotgun (WGS) entry which is preliminary data.</text>
</comment>
<keyword evidence="1" id="KW-0812">Transmembrane</keyword>
<proteinExistence type="predicted"/>
<evidence type="ECO:0008006" key="4">
    <source>
        <dbReference type="Google" id="ProtNLM"/>
    </source>
</evidence>
<name>A0ABQ6T3G4_9GAMM</name>
<evidence type="ECO:0000313" key="3">
    <source>
        <dbReference type="Proteomes" id="UP000326367"/>
    </source>
</evidence>
<feature type="transmembrane region" description="Helical" evidence="1">
    <location>
        <begin position="105"/>
        <end position="123"/>
    </location>
</feature>
<feature type="transmembrane region" description="Helical" evidence="1">
    <location>
        <begin position="6"/>
        <end position="24"/>
    </location>
</feature>
<protein>
    <recommendedName>
        <fullName evidence="4">Glycosyl-4,4'-diaponeurosporenoate acyltransferase</fullName>
    </recommendedName>
</protein>
<accession>A0ABQ6T3G4</accession>
<dbReference type="Proteomes" id="UP000326367">
    <property type="component" value="Unassembled WGS sequence"/>
</dbReference>
<evidence type="ECO:0000313" key="2">
    <source>
        <dbReference type="EMBL" id="KAA9001555.1"/>
    </source>
</evidence>
<reference evidence="2 3" key="1">
    <citation type="journal article" date="2020" name="Antonie Van Leeuwenhoek">
        <title>Stenotrophomonas cyclobalanopsidis sp. nov., isolated from the leaf spot disease of Cyclobalanopsis patelliformis.</title>
        <authorList>
            <person name="Bian D.R."/>
            <person name="Xue H."/>
            <person name="Piao C.G."/>
            <person name="Li Y."/>
        </authorList>
    </citation>
    <scope>NUCLEOTIDE SEQUENCE [LARGE SCALE GENOMIC DNA]</scope>
    <source>
        <strain evidence="2 3">TPQG1-4</strain>
    </source>
</reference>
<dbReference type="EMBL" id="VYKI01000005">
    <property type="protein sequence ID" value="KAA9001555.1"/>
    <property type="molecule type" value="Genomic_DNA"/>
</dbReference>
<sequence>MALALIALMLIELLLLFTWAPIFFRTGIVLYNQRIAASPDDLKRLSLGGLEHDLPIERWARLSFHTLPDGSVAFRESFAPGFGGRYFTLMHGRLIIDRRRREVRVIGRCSWFALVLTVLLVPIVLLRPMAWPMLVIPLLFHIGYRIQRRRYANVVEAVRARVWGEFPWRFMDPPR</sequence>
<organism evidence="2 3">
    <name type="scientific">Stenotrophomonas cyclobalanopsidis</name>
    <dbReference type="NCBI Taxonomy" id="2771362"/>
    <lineage>
        <taxon>Bacteria</taxon>
        <taxon>Pseudomonadati</taxon>
        <taxon>Pseudomonadota</taxon>
        <taxon>Gammaproteobacteria</taxon>
        <taxon>Lysobacterales</taxon>
        <taxon>Lysobacteraceae</taxon>
        <taxon>Stenotrophomonas</taxon>
    </lineage>
</organism>
<keyword evidence="3" id="KW-1185">Reference proteome</keyword>
<evidence type="ECO:0000256" key="1">
    <source>
        <dbReference type="SAM" id="Phobius"/>
    </source>
</evidence>
<dbReference type="RefSeq" id="WP_150453973.1">
    <property type="nucleotide sequence ID" value="NZ_VYKI01000005.1"/>
</dbReference>
<gene>
    <name evidence="2" type="ORF">FJU31_06265</name>
</gene>
<keyword evidence="1" id="KW-0472">Membrane</keyword>